<dbReference type="PROSITE" id="PS51311">
    <property type="entry name" value="SCGB"/>
    <property type="match status" value="1"/>
</dbReference>
<gene>
    <name evidence="7 8" type="primary">Scgb1b12</name>
    <name evidence="6" type="synonym">Abpa12</name>
</gene>
<dbReference type="FunFam" id="1.20.920.50:FF:000001">
    <property type="entry name" value="Androgen-binding protein"/>
    <property type="match status" value="1"/>
</dbReference>
<dbReference type="MGI" id="MGI:3645736">
    <property type="gene designation" value="Scgb1b12"/>
</dbReference>
<dbReference type="InterPro" id="IPR016126">
    <property type="entry name" value="Secretoglobin"/>
</dbReference>
<evidence type="ECO:0000256" key="4">
    <source>
        <dbReference type="ARBA" id="ARBA00022729"/>
    </source>
</evidence>
<dbReference type="PaxDb" id="10090-ENSMUSP00000139594"/>
<evidence type="ECO:0000313" key="7">
    <source>
        <dbReference type="Ensembl" id="ENSMUSP00000139594.2"/>
    </source>
</evidence>
<dbReference type="InterPro" id="IPR006178">
    <property type="entry name" value="CH1-like"/>
</dbReference>
<dbReference type="PANTHER" id="PTHR21226">
    <property type="entry name" value="ABPA10-RELATED"/>
    <property type="match status" value="1"/>
</dbReference>
<dbReference type="RefSeq" id="NP_001297562.1">
    <property type="nucleotide sequence ID" value="NM_001310633.1"/>
</dbReference>
<dbReference type="SMART" id="SM00096">
    <property type="entry name" value="UTG"/>
    <property type="match status" value="1"/>
</dbReference>
<organism evidence="7 9">
    <name type="scientific">Mus musculus</name>
    <name type="common">Mouse</name>
    <dbReference type="NCBI Taxonomy" id="10090"/>
    <lineage>
        <taxon>Eukaryota</taxon>
        <taxon>Metazoa</taxon>
        <taxon>Chordata</taxon>
        <taxon>Craniata</taxon>
        <taxon>Vertebrata</taxon>
        <taxon>Euteleostomi</taxon>
        <taxon>Mammalia</taxon>
        <taxon>Eutheria</taxon>
        <taxon>Euarchontoglires</taxon>
        <taxon>Glires</taxon>
        <taxon>Rodentia</taxon>
        <taxon>Myomorpha</taxon>
        <taxon>Muroidea</taxon>
        <taxon>Muridae</taxon>
        <taxon>Murinae</taxon>
        <taxon>Mus</taxon>
        <taxon>Mus</taxon>
    </lineage>
</organism>
<keyword evidence="9" id="KW-1185">Reference proteome</keyword>
<reference evidence="7 9" key="1">
    <citation type="journal article" date="2009" name="PLoS Biol.">
        <title>Lineage-specific biology revealed by a finished genome assembly of the mouse.</title>
        <authorList>
            <consortium name="Mouse Genome Sequencing Consortium"/>
            <person name="Church D.M."/>
            <person name="Goodstadt L."/>
            <person name="Hillier L.W."/>
            <person name="Zody M.C."/>
            <person name="Goldstein S."/>
            <person name="She X."/>
            <person name="Bult C.J."/>
            <person name="Agarwala R."/>
            <person name="Cherry J.L."/>
            <person name="DiCuccio M."/>
            <person name="Hlavina W."/>
            <person name="Kapustin Y."/>
            <person name="Meric P."/>
            <person name="Maglott D."/>
            <person name="Birtle Z."/>
            <person name="Marques A.C."/>
            <person name="Graves T."/>
            <person name="Zhou S."/>
            <person name="Teague B."/>
            <person name="Potamousis K."/>
            <person name="Churas C."/>
            <person name="Place M."/>
            <person name="Herschleb J."/>
            <person name="Runnheim R."/>
            <person name="Forrest D."/>
            <person name="Amos-Landgraf J."/>
            <person name="Schwartz D.C."/>
            <person name="Cheng Z."/>
            <person name="Lindblad-Toh K."/>
            <person name="Eichler E.E."/>
            <person name="Ponting C.P."/>
        </authorList>
    </citation>
    <scope>NUCLEOTIDE SEQUENCE [LARGE SCALE GENOMIC DNA]</scope>
    <source>
        <strain evidence="7 9">C57BL/6J</strain>
    </source>
</reference>
<reference evidence="6" key="3">
    <citation type="journal article" date="2014" name="Biochem. Soc. Trans.">
        <title>Selection shaped the evolution of mouse androgen-binding protein (ABP) function and promoted the duplication of Abp genes.</title>
        <authorList>
            <person name="Karn R.C."/>
            <person name="Laukaitis C.M."/>
        </authorList>
    </citation>
    <scope>NUCLEOTIDE SEQUENCE</scope>
    <source>
        <strain evidence="6">C57BL/6</strain>
    </source>
</reference>
<dbReference type="Proteomes" id="UP000000589">
    <property type="component" value="Chromosome 7"/>
</dbReference>
<keyword evidence="4 5" id="KW-0732">Signal</keyword>
<dbReference type="OMA" id="CECACVG"/>
<dbReference type="Ensembl" id="ENSMUST00000188355.2">
    <property type="protein sequence ID" value="ENSMUSP00000139594.2"/>
    <property type="gene ID" value="ENSMUSG00000101520.2"/>
</dbReference>
<dbReference type="EMBL" id="KM014048">
    <property type="protein sequence ID" value="AIQ80455.1"/>
    <property type="molecule type" value="Genomic_DNA"/>
</dbReference>
<evidence type="ECO:0000313" key="8">
    <source>
        <dbReference type="MGI" id="MGI:3645736"/>
    </source>
</evidence>
<dbReference type="PRINTS" id="PR00827">
    <property type="entry name" value="FELALLERGEN"/>
</dbReference>
<dbReference type="KEGG" id="mmu:668381"/>
<feature type="chain" id="PRO_5015029572" evidence="5">
    <location>
        <begin position="24"/>
        <end position="93"/>
    </location>
</feature>
<dbReference type="HOGENOM" id="CLU_187018_0_0_1"/>
<dbReference type="PANTHER" id="PTHR21226:SF8">
    <property type="entry name" value="ABPA10-RELATED"/>
    <property type="match status" value="1"/>
</dbReference>
<dbReference type="GeneTree" id="ENSGT00390000009774"/>
<evidence type="ECO:0000256" key="3">
    <source>
        <dbReference type="ARBA" id="ARBA00022525"/>
    </source>
</evidence>
<reference evidence="7" key="2">
    <citation type="journal article" date="2011" name="PLoS Biol.">
        <title>Modernizing reference genome assemblies.</title>
        <authorList>
            <person name="Church D.M."/>
            <person name="Schneider V.A."/>
            <person name="Graves T."/>
            <person name="Auger K."/>
            <person name="Cunningham F."/>
            <person name="Bouk N."/>
            <person name="Chen H.C."/>
            <person name="Agarwala R."/>
            <person name="McLaren W.M."/>
            <person name="Ritchie G.R."/>
            <person name="Albracht D."/>
            <person name="Kremitzki M."/>
            <person name="Rock S."/>
            <person name="Kotkiewicz H."/>
            <person name="Kremitzki C."/>
            <person name="Wollam A."/>
            <person name="Trani L."/>
            <person name="Fulton L."/>
            <person name="Fulton R."/>
            <person name="Matthews L."/>
            <person name="Whitehead S."/>
            <person name="Chow W."/>
            <person name="Torrance J."/>
            <person name="Dunn M."/>
            <person name="Harden G."/>
            <person name="Threadgold G."/>
            <person name="Wood J."/>
            <person name="Collins J."/>
            <person name="Heath P."/>
            <person name="Griffiths G."/>
            <person name="Pelan S."/>
            <person name="Grafham D."/>
            <person name="Eichler E.E."/>
            <person name="Weinstock G."/>
            <person name="Mardis E.R."/>
            <person name="Wilson R.K."/>
            <person name="Howe K."/>
            <person name="Flicek P."/>
            <person name="Hubbard T."/>
        </authorList>
    </citation>
    <scope>NUCLEOTIDE SEQUENCE [LARGE SCALE GENOMIC DNA]</scope>
    <source>
        <strain evidence="7">C57BL/6J</strain>
    </source>
</reference>
<evidence type="ECO:0000256" key="1">
    <source>
        <dbReference type="ARBA" id="ARBA00004613"/>
    </source>
</evidence>
<reference evidence="7" key="5">
    <citation type="submission" date="2025-05" db="UniProtKB">
        <authorList>
            <consortium name="Ensembl"/>
        </authorList>
    </citation>
    <scope>IDENTIFICATION</scope>
    <source>
        <strain evidence="7">C57BL/6J</strain>
    </source>
</reference>
<dbReference type="SUPFAM" id="SSF48201">
    <property type="entry name" value="Uteroglobin-like"/>
    <property type="match status" value="1"/>
</dbReference>
<comment type="subcellular location">
    <subcellularLocation>
        <location evidence="1">Secreted</location>
    </subcellularLocation>
</comment>
<dbReference type="CTD" id="668381"/>
<dbReference type="Gene3D" id="1.20.920.50">
    <property type="match status" value="1"/>
</dbReference>
<dbReference type="CDD" id="cd00633">
    <property type="entry name" value="Secretoglobin"/>
    <property type="match status" value="1"/>
</dbReference>
<dbReference type="GO" id="GO:0005496">
    <property type="term" value="F:steroid binding"/>
    <property type="evidence" value="ECO:0000318"/>
    <property type="project" value="GO_Central"/>
</dbReference>
<protein>
    <submittedName>
        <fullName evidence="6">ABPA12</fullName>
    </submittedName>
    <submittedName>
        <fullName evidence="7">Secretoglobin, family 1B, member 12</fullName>
    </submittedName>
</protein>
<dbReference type="eggNOG" id="ENOG502RTYP">
    <property type="taxonomic scope" value="Eukaryota"/>
</dbReference>
<dbReference type="GeneID" id="668381"/>
<proteinExistence type="inferred from homology"/>
<dbReference type="InterPro" id="IPR053723">
    <property type="entry name" value="Secretoglobin_Domain_sf"/>
</dbReference>
<reference evidence="6" key="4">
    <citation type="journal article" date="2014" name="PLoS ONE">
        <title>Did androgen-binding protein paralogs undergo neo- and/or Subfunctionalization as the Abp gene region expanded in the mouse genome?</title>
        <authorList>
            <person name="Karn R.C."/>
            <person name="Chung A.G."/>
            <person name="Laukaitis C.M."/>
        </authorList>
    </citation>
    <scope>NUCLEOTIDE SEQUENCE</scope>
    <source>
        <strain evidence="6">C57BL/6</strain>
    </source>
</reference>
<accession>A0A087WP21</accession>
<comment type="similarity">
    <text evidence="2">Belongs to the secretoglobin family.</text>
</comment>
<feature type="signal peptide" evidence="5">
    <location>
        <begin position="1"/>
        <end position="23"/>
    </location>
</feature>
<evidence type="ECO:0000256" key="2">
    <source>
        <dbReference type="ARBA" id="ARBA00008650"/>
    </source>
</evidence>
<dbReference type="InterPro" id="IPR035960">
    <property type="entry name" value="Secretoglobin_sf"/>
</dbReference>
<sequence>MKLAGAMVILGAALLLLTSGGDCGICPAIKEDVRLFLNGTSEAYVEYVKQYKDDPVTLENTAKIKQCVDSTLTEEDRAHATTFIEKIEASPLC</sequence>
<name>A0A087WP21_MOUSE</name>
<dbReference type="STRING" id="10090.ENSMUSP00000139594"/>
<evidence type="ECO:0000313" key="6">
    <source>
        <dbReference type="EMBL" id="AIQ80455.1"/>
    </source>
</evidence>
<dbReference type="Pfam" id="PF01099">
    <property type="entry name" value="Uteroglobin"/>
    <property type="match status" value="1"/>
</dbReference>
<dbReference type="VEuPathDB" id="HostDB:ENSMUSG00000101520"/>
<dbReference type="SMR" id="A0A087WP21"/>
<dbReference type="GO" id="GO:0005576">
    <property type="term" value="C:extracellular region"/>
    <property type="evidence" value="ECO:0000318"/>
    <property type="project" value="GO_Central"/>
</dbReference>
<evidence type="ECO:0000256" key="5">
    <source>
        <dbReference type="SAM" id="SignalP"/>
    </source>
</evidence>
<evidence type="ECO:0000313" key="9">
    <source>
        <dbReference type="Proteomes" id="UP000000589"/>
    </source>
</evidence>
<dbReference type="AGR" id="MGI:3645736"/>
<dbReference type="AlphaFoldDB" id="A0A087WP21"/>
<keyword evidence="3" id="KW-0964">Secreted</keyword>